<dbReference type="PANTHER" id="PTHR46937:SF4">
    <property type="entry name" value="FERREDOXIN-THIOREDOXIN REDUCTASE SUBUNIT A1, CHLOROPLASTIC"/>
    <property type="match status" value="1"/>
</dbReference>
<dbReference type="GO" id="GO:0016491">
    <property type="term" value="F:oxidoreductase activity"/>
    <property type="evidence" value="ECO:0007669"/>
    <property type="project" value="UniProtKB-KW"/>
</dbReference>
<comment type="subunit">
    <text evidence="5">Heterodimer of subunit A (variable subunit) and subunit B (catalytic subunit). Heterodimeric FTR forms a complex with ferredoxin and thioredoxin.</text>
</comment>
<dbReference type="PANTHER" id="PTHR46937">
    <property type="entry name" value="FERREDOXIN-THIOREDOXIN REDUCTASE, VARIABLE CHAIN"/>
    <property type="match status" value="1"/>
</dbReference>
<dbReference type="InterPro" id="IPR044166">
    <property type="entry name" value="FTRV"/>
</dbReference>
<feature type="domain" description="Ferredoxin thioredoxin reductase alpha chain" evidence="8">
    <location>
        <begin position="88"/>
        <end position="160"/>
    </location>
</feature>
<protein>
    <recommendedName>
        <fullName evidence="8">Ferredoxin thioredoxin reductase alpha chain domain-containing protein</fullName>
    </recommendedName>
</protein>
<gene>
    <name evidence="9" type="ORF">PVL29_013838</name>
</gene>
<comment type="caution">
    <text evidence="9">The sequence shown here is derived from an EMBL/GenBank/DDBJ whole genome shotgun (WGS) entry which is preliminary data.</text>
</comment>
<dbReference type="Gene3D" id="2.30.30.50">
    <property type="match status" value="1"/>
</dbReference>
<keyword evidence="3" id="KW-0934">Plastid</keyword>
<organism evidence="9 10">
    <name type="scientific">Vitis rotundifolia</name>
    <name type="common">Muscadine grape</name>
    <dbReference type="NCBI Taxonomy" id="103349"/>
    <lineage>
        <taxon>Eukaryota</taxon>
        <taxon>Viridiplantae</taxon>
        <taxon>Streptophyta</taxon>
        <taxon>Embryophyta</taxon>
        <taxon>Tracheophyta</taxon>
        <taxon>Spermatophyta</taxon>
        <taxon>Magnoliopsida</taxon>
        <taxon>eudicotyledons</taxon>
        <taxon>Gunneridae</taxon>
        <taxon>Pentapetalae</taxon>
        <taxon>rosids</taxon>
        <taxon>Vitales</taxon>
        <taxon>Vitaceae</taxon>
        <taxon>Viteae</taxon>
        <taxon>Vitis</taxon>
    </lineage>
</organism>
<proteinExistence type="inferred from homology"/>
<dbReference type="GO" id="GO:0015979">
    <property type="term" value="P:photosynthesis"/>
    <property type="evidence" value="ECO:0007669"/>
    <property type="project" value="InterPro"/>
</dbReference>
<evidence type="ECO:0000313" key="10">
    <source>
        <dbReference type="Proteomes" id="UP001168098"/>
    </source>
</evidence>
<evidence type="ECO:0000259" key="8">
    <source>
        <dbReference type="Pfam" id="PF02941"/>
    </source>
</evidence>
<dbReference type="Proteomes" id="UP001168098">
    <property type="component" value="Unassembled WGS sequence"/>
</dbReference>
<name>A0AA39DQ94_VITRO</name>
<keyword evidence="10" id="KW-1185">Reference proteome</keyword>
<comment type="similarity">
    <text evidence="7">Belongs to the ferredoxin thioredoxin reductase alpha subunit family.</text>
</comment>
<dbReference type="EMBL" id="JARBHA010000010">
    <property type="protein sequence ID" value="KAJ9691765.1"/>
    <property type="molecule type" value="Genomic_DNA"/>
</dbReference>
<dbReference type="GO" id="GO:0009507">
    <property type="term" value="C:chloroplast"/>
    <property type="evidence" value="ECO:0007669"/>
    <property type="project" value="UniProtKB-SubCell"/>
</dbReference>
<keyword evidence="4" id="KW-0560">Oxidoreductase</keyword>
<dbReference type="FunFam" id="2.30.30.50:FF:000002">
    <property type="entry name" value="Ferredoxin-thioredoxin reductase, variable chain"/>
    <property type="match status" value="1"/>
</dbReference>
<accession>A0AA39DQ94</accession>
<sequence length="167" mass="18223">MNALAFFSASSPLNLRRSTNALVSSSSSSSSSSSLDVCSVKSPSFAVVHRRRRTISCEVALRSDSATSSSSAAFEQVQEDTAEEAGKIGARVRVKVPLKVFHVPRVPEVDLTGREGVLKQYVGVWKGKRISANLPFKIEFVADIEGRGPVKFFAHLKDDEFEYVDDP</sequence>
<evidence type="ECO:0000313" key="9">
    <source>
        <dbReference type="EMBL" id="KAJ9691765.1"/>
    </source>
</evidence>
<dbReference type="Pfam" id="PF02941">
    <property type="entry name" value="FeThRed_A"/>
    <property type="match status" value="1"/>
</dbReference>
<reference evidence="9 10" key="1">
    <citation type="journal article" date="2023" name="BMC Biotechnol.">
        <title>Vitis rotundifolia cv Carlos genome sequencing.</title>
        <authorList>
            <person name="Huff M."/>
            <person name="Hulse-Kemp A."/>
            <person name="Scheffler B."/>
            <person name="Youngblood R."/>
            <person name="Simpson S."/>
            <person name="Babiker E."/>
            <person name="Staton M."/>
        </authorList>
    </citation>
    <scope>NUCLEOTIDE SEQUENCE [LARGE SCALE GENOMIC DNA]</scope>
    <source>
        <tissue evidence="9">Leaf</tissue>
    </source>
</reference>
<evidence type="ECO:0000256" key="7">
    <source>
        <dbReference type="ARBA" id="ARBA00034490"/>
    </source>
</evidence>
<evidence type="ECO:0000256" key="3">
    <source>
        <dbReference type="ARBA" id="ARBA00022640"/>
    </source>
</evidence>
<keyword evidence="2" id="KW-0150">Chloroplast</keyword>
<dbReference type="InterPro" id="IPR008990">
    <property type="entry name" value="Elect_transpt_acc-like_dom_sf"/>
</dbReference>
<comment type="function">
    <text evidence="6">Variable subunit of the ferredoxin-thioredoxin reductase (FTR), which catalyzes the two-electron reduction of thioredoxins by the electrons provided by reduced ferredoxin.</text>
</comment>
<dbReference type="SUPFAM" id="SSF50090">
    <property type="entry name" value="Electron transport accessory proteins"/>
    <property type="match status" value="1"/>
</dbReference>
<comment type="subcellular location">
    <subcellularLocation>
        <location evidence="1">Plastid</location>
        <location evidence="1">Chloroplast</location>
    </subcellularLocation>
</comment>
<evidence type="ECO:0000256" key="2">
    <source>
        <dbReference type="ARBA" id="ARBA00022528"/>
    </source>
</evidence>
<evidence type="ECO:0000256" key="4">
    <source>
        <dbReference type="ARBA" id="ARBA00023002"/>
    </source>
</evidence>
<dbReference type="AlphaFoldDB" id="A0AA39DQ94"/>
<dbReference type="InterPro" id="IPR004207">
    <property type="entry name" value="Fd_thioredoxin_Rdtase_alpha"/>
</dbReference>
<evidence type="ECO:0000256" key="5">
    <source>
        <dbReference type="ARBA" id="ARBA00026011"/>
    </source>
</evidence>
<evidence type="ECO:0000256" key="1">
    <source>
        <dbReference type="ARBA" id="ARBA00004229"/>
    </source>
</evidence>
<evidence type="ECO:0000256" key="6">
    <source>
        <dbReference type="ARBA" id="ARBA00034474"/>
    </source>
</evidence>